<feature type="transmembrane region" description="Helical" evidence="6">
    <location>
        <begin position="291"/>
        <end position="311"/>
    </location>
</feature>
<feature type="domain" description="MacB-like periplasmic core" evidence="8">
    <location>
        <begin position="18"/>
        <end position="255"/>
    </location>
</feature>
<evidence type="ECO:0000256" key="3">
    <source>
        <dbReference type="ARBA" id="ARBA00022692"/>
    </source>
</evidence>
<evidence type="ECO:0000259" key="8">
    <source>
        <dbReference type="Pfam" id="PF12704"/>
    </source>
</evidence>
<feature type="domain" description="ABC3 transporter permease C-terminal" evidence="7">
    <location>
        <begin position="296"/>
        <end position="408"/>
    </location>
</feature>
<feature type="transmembrane region" description="Helical" evidence="6">
    <location>
        <begin position="331"/>
        <end position="351"/>
    </location>
</feature>
<feature type="transmembrane region" description="Helical" evidence="6">
    <location>
        <begin position="358"/>
        <end position="378"/>
    </location>
</feature>
<keyword evidence="4 6" id="KW-1133">Transmembrane helix</keyword>
<protein>
    <submittedName>
        <fullName evidence="9">ABC transporter permease</fullName>
    </submittedName>
</protein>
<dbReference type="AlphaFoldDB" id="A0A7C4LNM0"/>
<dbReference type="Pfam" id="PF12704">
    <property type="entry name" value="MacB_PCD"/>
    <property type="match status" value="1"/>
</dbReference>
<dbReference type="PANTHER" id="PTHR43738">
    <property type="entry name" value="ABC TRANSPORTER, MEMBRANE PROTEIN"/>
    <property type="match status" value="1"/>
</dbReference>
<keyword evidence="5 6" id="KW-0472">Membrane</keyword>
<keyword evidence="3 6" id="KW-0812">Transmembrane</keyword>
<dbReference type="EMBL" id="DSVQ01000016">
    <property type="protein sequence ID" value="HGT40218.1"/>
    <property type="molecule type" value="Genomic_DNA"/>
</dbReference>
<proteinExistence type="predicted"/>
<evidence type="ECO:0000256" key="5">
    <source>
        <dbReference type="ARBA" id="ARBA00023136"/>
    </source>
</evidence>
<feature type="transmembrane region" description="Helical" evidence="6">
    <location>
        <begin position="384"/>
        <end position="404"/>
    </location>
</feature>
<dbReference type="InterPro" id="IPR003838">
    <property type="entry name" value="ABC3_permease_C"/>
</dbReference>
<accession>A0A7C4LNM0</accession>
<evidence type="ECO:0000256" key="6">
    <source>
        <dbReference type="SAM" id="Phobius"/>
    </source>
</evidence>
<comment type="caution">
    <text evidence="9">The sequence shown here is derived from an EMBL/GenBank/DDBJ whole genome shotgun (WGS) entry which is preliminary data.</text>
</comment>
<dbReference type="GO" id="GO:0005886">
    <property type="term" value="C:plasma membrane"/>
    <property type="evidence" value="ECO:0007669"/>
    <property type="project" value="UniProtKB-SubCell"/>
</dbReference>
<organism evidence="9">
    <name type="scientific">Schlesneria paludicola</name>
    <dbReference type="NCBI Taxonomy" id="360056"/>
    <lineage>
        <taxon>Bacteria</taxon>
        <taxon>Pseudomonadati</taxon>
        <taxon>Planctomycetota</taxon>
        <taxon>Planctomycetia</taxon>
        <taxon>Planctomycetales</taxon>
        <taxon>Planctomycetaceae</taxon>
        <taxon>Schlesneria</taxon>
    </lineage>
</organism>
<dbReference type="InterPro" id="IPR051125">
    <property type="entry name" value="ABC-4/HrtB_transporter"/>
</dbReference>
<sequence length="419" mass="47105">MNFLRLIVDNIWRNPLRTILTALGTMVMVMVVVLVFSILSFLANATQAKSQNLKAIVTERWQLPSQMPWSYAASLSQGGPHEPDHIRIAPQDAMTWSFYGGSIDPDPKKRSNNTIVFAFCLQPRSLLEMMDDLDSLEGEPRRQLAEAVARLEQTKQGLIVGRERLRLLGKRVGDTLTVYSFNYREIDLDFEIVGEFPPGRYDQSAAMRVDYLQDALDQWSRSHRGQKHSMADKSLNLVWLRVKDQDMFRQVSNQILTNPSYASPSVKVETASSAIGNFLEAWRDIIWGMRYLLAPAILFTLSLVIANSISISVRERRMEFAVLKVLGFRPWQILCLVLGEALLVGVVSGVFSAGGTYWVVNGLMNGLRFPIAFFGVFFIDDNAWWWGAAIGGGTAFVGSVWPAWSARTVRVADVFSKIA</sequence>
<evidence type="ECO:0000256" key="4">
    <source>
        <dbReference type="ARBA" id="ARBA00022989"/>
    </source>
</evidence>
<evidence type="ECO:0000313" key="9">
    <source>
        <dbReference type="EMBL" id="HGT40218.1"/>
    </source>
</evidence>
<dbReference type="PANTHER" id="PTHR43738:SF3">
    <property type="entry name" value="ABC TRANSPORTER PERMEASE"/>
    <property type="match status" value="1"/>
</dbReference>
<feature type="transmembrane region" description="Helical" evidence="6">
    <location>
        <begin position="20"/>
        <end position="43"/>
    </location>
</feature>
<dbReference type="Pfam" id="PF02687">
    <property type="entry name" value="FtsX"/>
    <property type="match status" value="1"/>
</dbReference>
<keyword evidence="2" id="KW-1003">Cell membrane</keyword>
<comment type="subcellular location">
    <subcellularLocation>
        <location evidence="1">Cell membrane</location>
        <topology evidence="1">Multi-pass membrane protein</topology>
    </subcellularLocation>
</comment>
<name>A0A7C4LNM0_9PLAN</name>
<dbReference type="InterPro" id="IPR025857">
    <property type="entry name" value="MacB_PCD"/>
</dbReference>
<reference evidence="9" key="1">
    <citation type="journal article" date="2020" name="mSystems">
        <title>Genome- and Community-Level Interaction Insights into Carbon Utilization and Element Cycling Functions of Hydrothermarchaeota in Hydrothermal Sediment.</title>
        <authorList>
            <person name="Zhou Z."/>
            <person name="Liu Y."/>
            <person name="Xu W."/>
            <person name="Pan J."/>
            <person name="Luo Z.H."/>
            <person name="Li M."/>
        </authorList>
    </citation>
    <scope>NUCLEOTIDE SEQUENCE [LARGE SCALE GENOMIC DNA]</scope>
    <source>
        <strain evidence="9">SpSt-508</strain>
    </source>
</reference>
<evidence type="ECO:0000256" key="2">
    <source>
        <dbReference type="ARBA" id="ARBA00022475"/>
    </source>
</evidence>
<gene>
    <name evidence="9" type="ORF">ENS64_13300</name>
</gene>
<evidence type="ECO:0000259" key="7">
    <source>
        <dbReference type="Pfam" id="PF02687"/>
    </source>
</evidence>
<evidence type="ECO:0000256" key="1">
    <source>
        <dbReference type="ARBA" id="ARBA00004651"/>
    </source>
</evidence>